<feature type="transmembrane region" description="Helical" evidence="12">
    <location>
        <begin position="864"/>
        <end position="883"/>
    </location>
</feature>
<dbReference type="InterPro" id="IPR008250">
    <property type="entry name" value="ATPase_P-typ_transduc_dom_A_sf"/>
</dbReference>
<dbReference type="InterPro" id="IPR023298">
    <property type="entry name" value="ATPase_P-typ_TM_dom_sf"/>
</dbReference>
<dbReference type="Pfam" id="PF00690">
    <property type="entry name" value="Cation_ATPase_N"/>
    <property type="match status" value="1"/>
</dbReference>
<dbReference type="InterPro" id="IPR050510">
    <property type="entry name" value="Cation_transp_ATPase_P-type"/>
</dbReference>
<gene>
    <name evidence="14" type="ORF">BWK72_03405</name>
</gene>
<dbReference type="GO" id="GO:0005388">
    <property type="term" value="F:P-type calcium transporter activity"/>
    <property type="evidence" value="ECO:0007669"/>
    <property type="project" value="UniProtKB-EC"/>
</dbReference>
<dbReference type="InterPro" id="IPR023299">
    <property type="entry name" value="ATPase_P-typ_cyto_dom_N"/>
</dbReference>
<protein>
    <submittedName>
        <fullName evidence="14">ATPase</fullName>
    </submittedName>
</protein>
<evidence type="ECO:0000256" key="10">
    <source>
        <dbReference type="ARBA" id="ARBA00023136"/>
    </source>
</evidence>
<sequence>MTSTPDSRPWHQREAHAILSEQGIDPAQGLAADEAAQRLQQLGPNVLHEQTRRSPWRLLLAQFSDFMVLVLLVAAVVSGVIGDLIDTLAILVIVVLNAVIGFVQSWRADQALAALKQLSAAQATVQRAGQMQVLPASSLVPGDVVLLEAGNRVPADLRLIKVAQFQVDESALTGESVTVAKQTGALPASSNTSLGEQLNMAFKGTTATLGRAHGLVVATGMNTELGKVAQLLDQEDRSTPLQNRLTAFGKRLALVVIAICLVIFAAGVWRGEPVLLMALTAISLAVAAIPEALPAVVSVLLALGAKRMVAVHALVRRLPSVETLGSVTTICSDKTGTLTQNRMHAELLWANGNPWMPGDTSAKTPPGPVVQEALRAAALCNDAHRNQEANPAGPAQPWQGDPTETALVDAATAAGLDKAELDAHWPRVQELPFDSDRKRMTTLHRVGSGFVAYTKGAPESLLTHCTAQWSPNGAQPLDGAAIMDQARTLAAQGLRVLALARRDHAVLPSSDALEAPEATQTIESQLQFLGLIALIDPPRAEAAAAVRDCISAGITPVMITGDHPATALAIAQRLGIVPDAHAPVLTGQDLATLDEAALQAQVADVRVYARVDPAQKIRIVEALQAQGQIVAMTGDGVNDAPALKRADIGIAMGKGGTDVAREAASMVLLDDNFATIVAAVREGRRIFDNIRKFIRYAMTGNSGEIWTLFLAPLLMLPIPLLPIHILWVNLVTDGLPGLALAAEPAERGVMQRPPRPPKESLFAGGMWQHILGVGLLIGALCLGVQAWALSTGHAHWQTMVFTVLTLSQMVHVMAIRSERDALWTLGLLSNKPLLGAVLLTFVLQMATIYVPALNPIFKTEPLSLGELGICLGAAAVVGVVVELEKAWRRRPGRQA</sequence>
<dbReference type="PRINTS" id="PR00119">
    <property type="entry name" value="CATATPASE"/>
</dbReference>
<dbReference type="Gene3D" id="2.70.150.10">
    <property type="entry name" value="Calcium-transporting ATPase, cytoplasmic transduction domain A"/>
    <property type="match status" value="1"/>
</dbReference>
<evidence type="ECO:0000256" key="5">
    <source>
        <dbReference type="ARBA" id="ARBA00022741"/>
    </source>
</evidence>
<name>A0A1W9KWQ8_9BURK</name>
<feature type="transmembrane region" description="Helical" evidence="12">
    <location>
        <begin position="275"/>
        <end position="303"/>
    </location>
</feature>
<dbReference type="GO" id="GO:0012505">
    <property type="term" value="C:endomembrane system"/>
    <property type="evidence" value="ECO:0007669"/>
    <property type="project" value="UniProtKB-SubCell"/>
</dbReference>
<dbReference type="FunFam" id="2.70.150.10:FF:000160">
    <property type="entry name" value="Sarcoplasmic/endoplasmic reticulum calcium ATPase 1"/>
    <property type="match status" value="1"/>
</dbReference>
<dbReference type="SMART" id="SM00831">
    <property type="entry name" value="Cation_ATPase_N"/>
    <property type="match status" value="1"/>
</dbReference>
<dbReference type="PANTHER" id="PTHR43294:SF20">
    <property type="entry name" value="P-TYPE ATPASE"/>
    <property type="match status" value="1"/>
</dbReference>
<evidence type="ECO:0000256" key="11">
    <source>
        <dbReference type="ARBA" id="ARBA00048694"/>
    </source>
</evidence>
<dbReference type="Gene3D" id="3.40.50.1000">
    <property type="entry name" value="HAD superfamily/HAD-like"/>
    <property type="match status" value="1"/>
</dbReference>
<dbReference type="SFLD" id="SFLDS00003">
    <property type="entry name" value="Haloacid_Dehalogenase"/>
    <property type="match status" value="1"/>
</dbReference>
<feature type="transmembrane region" description="Helical" evidence="12">
    <location>
        <begin position="252"/>
        <end position="269"/>
    </location>
</feature>
<dbReference type="GO" id="GO:1990573">
    <property type="term" value="P:potassium ion import across plasma membrane"/>
    <property type="evidence" value="ECO:0007669"/>
    <property type="project" value="TreeGrafter"/>
</dbReference>
<feature type="transmembrane region" description="Helical" evidence="12">
    <location>
        <begin position="58"/>
        <end position="81"/>
    </location>
</feature>
<keyword evidence="6" id="KW-0067">ATP-binding</keyword>
<keyword evidence="7" id="KW-0460">Magnesium</keyword>
<dbReference type="GO" id="GO:1902600">
    <property type="term" value="P:proton transmembrane transport"/>
    <property type="evidence" value="ECO:0007669"/>
    <property type="project" value="TreeGrafter"/>
</dbReference>
<dbReference type="PROSITE" id="PS00154">
    <property type="entry name" value="ATPASE_E1_E2"/>
    <property type="match status" value="1"/>
</dbReference>
<evidence type="ECO:0000313" key="15">
    <source>
        <dbReference type="Proteomes" id="UP000192505"/>
    </source>
</evidence>
<proteinExistence type="inferred from homology"/>
<dbReference type="SUPFAM" id="SSF56784">
    <property type="entry name" value="HAD-like"/>
    <property type="match status" value="1"/>
</dbReference>
<accession>A0A1W9KWQ8</accession>
<evidence type="ECO:0000256" key="6">
    <source>
        <dbReference type="ARBA" id="ARBA00022840"/>
    </source>
</evidence>
<dbReference type="InterPro" id="IPR023214">
    <property type="entry name" value="HAD_sf"/>
</dbReference>
<comment type="subcellular location">
    <subcellularLocation>
        <location evidence="1">Endomembrane system</location>
        <topology evidence="1">Multi-pass membrane protein</topology>
    </subcellularLocation>
</comment>
<dbReference type="InterPro" id="IPR004014">
    <property type="entry name" value="ATPase_P-typ_cation-transptr_N"/>
</dbReference>
<dbReference type="InterPro" id="IPR018303">
    <property type="entry name" value="ATPase_P-typ_P_site"/>
</dbReference>
<dbReference type="PANTHER" id="PTHR43294">
    <property type="entry name" value="SODIUM/POTASSIUM-TRANSPORTING ATPASE SUBUNIT ALPHA"/>
    <property type="match status" value="1"/>
</dbReference>
<evidence type="ECO:0000256" key="4">
    <source>
        <dbReference type="ARBA" id="ARBA00022692"/>
    </source>
</evidence>
<dbReference type="GO" id="GO:0005391">
    <property type="term" value="F:P-type sodium:potassium-exchanging transporter activity"/>
    <property type="evidence" value="ECO:0007669"/>
    <property type="project" value="TreeGrafter"/>
</dbReference>
<evidence type="ECO:0000256" key="9">
    <source>
        <dbReference type="ARBA" id="ARBA00022989"/>
    </source>
</evidence>
<keyword evidence="4 12" id="KW-0812">Transmembrane</keyword>
<keyword evidence="9 12" id="KW-1133">Transmembrane helix</keyword>
<dbReference type="InterPro" id="IPR001757">
    <property type="entry name" value="P_typ_ATPase"/>
</dbReference>
<keyword evidence="3" id="KW-0597">Phosphoprotein</keyword>
<dbReference type="NCBIfam" id="TIGR01494">
    <property type="entry name" value="ATPase_P-type"/>
    <property type="match status" value="2"/>
</dbReference>
<dbReference type="SUPFAM" id="SSF81653">
    <property type="entry name" value="Calcium ATPase, transduction domain A"/>
    <property type="match status" value="1"/>
</dbReference>
<dbReference type="Pfam" id="PF00689">
    <property type="entry name" value="Cation_ATPase_C"/>
    <property type="match status" value="1"/>
</dbReference>
<dbReference type="InterPro" id="IPR044492">
    <property type="entry name" value="P_typ_ATPase_HD_dom"/>
</dbReference>
<dbReference type="PRINTS" id="PR00120">
    <property type="entry name" value="HATPASE"/>
</dbReference>
<evidence type="ECO:0000256" key="7">
    <source>
        <dbReference type="ARBA" id="ARBA00022842"/>
    </source>
</evidence>
<dbReference type="GO" id="GO:0006883">
    <property type="term" value="P:intracellular sodium ion homeostasis"/>
    <property type="evidence" value="ECO:0007669"/>
    <property type="project" value="TreeGrafter"/>
</dbReference>
<dbReference type="Pfam" id="PF00122">
    <property type="entry name" value="E1-E2_ATPase"/>
    <property type="match status" value="1"/>
</dbReference>
<feature type="transmembrane region" description="Helical" evidence="12">
    <location>
        <begin position="761"/>
        <end position="788"/>
    </location>
</feature>
<comment type="caution">
    <text evidence="14">The sequence shown here is derived from an EMBL/GenBank/DDBJ whole genome shotgun (WGS) entry which is preliminary data.</text>
</comment>
<dbReference type="Pfam" id="PF13246">
    <property type="entry name" value="Cation_ATPase"/>
    <property type="match status" value="1"/>
</dbReference>
<dbReference type="GO" id="GO:0030007">
    <property type="term" value="P:intracellular potassium ion homeostasis"/>
    <property type="evidence" value="ECO:0007669"/>
    <property type="project" value="TreeGrafter"/>
</dbReference>
<dbReference type="SFLD" id="SFLDF00027">
    <property type="entry name" value="p-type_atpase"/>
    <property type="match status" value="1"/>
</dbReference>
<reference evidence="14 15" key="1">
    <citation type="submission" date="2017-01" db="EMBL/GenBank/DDBJ databases">
        <title>Novel large sulfur bacteria in the metagenomes of groundwater-fed chemosynthetic microbial mats in the Lake Huron basin.</title>
        <authorList>
            <person name="Sharrar A.M."/>
            <person name="Flood B.E."/>
            <person name="Bailey J.V."/>
            <person name="Jones D.S."/>
            <person name="Biddanda B."/>
            <person name="Ruberg S.A."/>
            <person name="Marcus D.N."/>
            <person name="Dick G.J."/>
        </authorList>
    </citation>
    <scope>NUCLEOTIDE SEQUENCE [LARGE SCALE GENOMIC DNA]</scope>
    <source>
        <strain evidence="14">A7</strain>
    </source>
</reference>
<dbReference type="GO" id="GO:0005524">
    <property type="term" value="F:ATP binding"/>
    <property type="evidence" value="ECO:0007669"/>
    <property type="project" value="UniProtKB-KW"/>
</dbReference>
<dbReference type="FunFam" id="1.20.1110.10:FF:000065">
    <property type="entry name" value="Sarcoplasmic/endoplasmic reticulum calcium ATPase 1"/>
    <property type="match status" value="1"/>
</dbReference>
<organism evidence="14 15">
    <name type="scientific">Rhodoferax ferrireducens</name>
    <dbReference type="NCBI Taxonomy" id="192843"/>
    <lineage>
        <taxon>Bacteria</taxon>
        <taxon>Pseudomonadati</taxon>
        <taxon>Pseudomonadota</taxon>
        <taxon>Betaproteobacteria</taxon>
        <taxon>Burkholderiales</taxon>
        <taxon>Comamonadaceae</taxon>
        <taxon>Rhodoferax</taxon>
    </lineage>
</organism>
<dbReference type="EMBL" id="MTEI01000002">
    <property type="protein sequence ID" value="OQW89035.1"/>
    <property type="molecule type" value="Genomic_DNA"/>
</dbReference>
<evidence type="ECO:0000256" key="12">
    <source>
        <dbReference type="SAM" id="Phobius"/>
    </source>
</evidence>
<dbReference type="GO" id="GO:0036376">
    <property type="term" value="P:sodium ion export across plasma membrane"/>
    <property type="evidence" value="ECO:0007669"/>
    <property type="project" value="TreeGrafter"/>
</dbReference>
<feature type="transmembrane region" description="Helical" evidence="12">
    <location>
        <begin position="833"/>
        <end position="852"/>
    </location>
</feature>
<dbReference type="SFLD" id="SFLDG00002">
    <property type="entry name" value="C1.7:_P-type_atpase_like"/>
    <property type="match status" value="1"/>
</dbReference>
<evidence type="ECO:0000256" key="3">
    <source>
        <dbReference type="ARBA" id="ARBA00022553"/>
    </source>
</evidence>
<keyword evidence="5" id="KW-0547">Nucleotide-binding</keyword>
<evidence type="ECO:0000313" key="14">
    <source>
        <dbReference type="EMBL" id="OQW89035.1"/>
    </source>
</evidence>
<dbReference type="FunFam" id="3.40.50.1000:FF:000028">
    <property type="entry name" value="Calcium-transporting P-type ATPase, putative"/>
    <property type="match status" value="1"/>
</dbReference>
<feature type="domain" description="Cation-transporting P-type ATPase N-terminal" evidence="13">
    <location>
        <begin position="9"/>
        <end position="83"/>
    </location>
</feature>
<dbReference type="Gene3D" id="1.20.1110.10">
    <property type="entry name" value="Calcium-transporting ATPase, transmembrane domain"/>
    <property type="match status" value="1"/>
</dbReference>
<dbReference type="InterPro" id="IPR006068">
    <property type="entry name" value="ATPase_P-typ_cation-transptr_C"/>
</dbReference>
<dbReference type="GO" id="GO:0005886">
    <property type="term" value="C:plasma membrane"/>
    <property type="evidence" value="ECO:0007669"/>
    <property type="project" value="TreeGrafter"/>
</dbReference>
<dbReference type="AlphaFoldDB" id="A0A1W9KWQ8"/>
<dbReference type="InterPro" id="IPR036412">
    <property type="entry name" value="HAD-like_sf"/>
</dbReference>
<keyword evidence="8" id="KW-1278">Translocase</keyword>
<dbReference type="Proteomes" id="UP000192505">
    <property type="component" value="Unassembled WGS sequence"/>
</dbReference>
<evidence type="ECO:0000256" key="2">
    <source>
        <dbReference type="ARBA" id="ARBA00005675"/>
    </source>
</evidence>
<dbReference type="Gene3D" id="3.40.1110.10">
    <property type="entry name" value="Calcium-transporting ATPase, cytoplasmic domain N"/>
    <property type="match status" value="1"/>
</dbReference>
<comment type="similarity">
    <text evidence="2">Belongs to the cation transport ATPase (P-type) (TC 3.A.3) family. Type IIA subfamily.</text>
</comment>
<dbReference type="SUPFAM" id="SSF81665">
    <property type="entry name" value="Calcium ATPase, transmembrane domain M"/>
    <property type="match status" value="1"/>
</dbReference>
<evidence type="ECO:0000256" key="1">
    <source>
        <dbReference type="ARBA" id="ARBA00004127"/>
    </source>
</evidence>
<feature type="transmembrane region" description="Helical" evidence="12">
    <location>
        <begin position="87"/>
        <end position="106"/>
    </location>
</feature>
<dbReference type="SUPFAM" id="SSF81660">
    <property type="entry name" value="Metal cation-transporting ATPase, ATP-binding domain N"/>
    <property type="match status" value="1"/>
</dbReference>
<dbReference type="InterPro" id="IPR059000">
    <property type="entry name" value="ATPase_P-type_domA"/>
</dbReference>
<evidence type="ECO:0000256" key="8">
    <source>
        <dbReference type="ARBA" id="ARBA00022967"/>
    </source>
</evidence>
<evidence type="ECO:0000259" key="13">
    <source>
        <dbReference type="SMART" id="SM00831"/>
    </source>
</evidence>
<keyword evidence="10 12" id="KW-0472">Membrane</keyword>
<dbReference type="GO" id="GO:0016887">
    <property type="term" value="F:ATP hydrolysis activity"/>
    <property type="evidence" value="ECO:0007669"/>
    <property type="project" value="InterPro"/>
</dbReference>
<comment type="catalytic activity">
    <reaction evidence="11">
        <text>Ca(2+)(in) + ATP + H2O = Ca(2+)(out) + ADP + phosphate + H(+)</text>
        <dbReference type="Rhea" id="RHEA:18105"/>
        <dbReference type="ChEBI" id="CHEBI:15377"/>
        <dbReference type="ChEBI" id="CHEBI:15378"/>
        <dbReference type="ChEBI" id="CHEBI:29108"/>
        <dbReference type="ChEBI" id="CHEBI:30616"/>
        <dbReference type="ChEBI" id="CHEBI:43474"/>
        <dbReference type="ChEBI" id="CHEBI:456216"/>
        <dbReference type="EC" id="7.2.2.10"/>
    </reaction>
</comment>